<evidence type="ECO:0000313" key="2">
    <source>
        <dbReference type="EMBL" id="QHT99619.1"/>
    </source>
</evidence>
<evidence type="ECO:0000256" key="1">
    <source>
        <dbReference type="SAM" id="MobiDB-lite"/>
    </source>
</evidence>
<feature type="region of interest" description="Disordered" evidence="1">
    <location>
        <begin position="1"/>
        <end position="21"/>
    </location>
</feature>
<proteinExistence type="predicted"/>
<dbReference type="AlphaFoldDB" id="A0A6C0J437"/>
<name>A0A6C0J437_9ZZZZ</name>
<organism evidence="2">
    <name type="scientific">viral metagenome</name>
    <dbReference type="NCBI Taxonomy" id="1070528"/>
    <lineage>
        <taxon>unclassified sequences</taxon>
        <taxon>metagenomes</taxon>
        <taxon>organismal metagenomes</taxon>
    </lineage>
</organism>
<protein>
    <submittedName>
        <fullName evidence="2">Uncharacterized protein</fullName>
    </submittedName>
</protein>
<dbReference type="EMBL" id="MN740311">
    <property type="protein sequence ID" value="QHT99619.1"/>
    <property type="molecule type" value="Genomic_DNA"/>
</dbReference>
<sequence>MDLTGSESDYGAPTDNSDNEMEMNMLNSLMNSVVLEYEAIVACTNIHYSNSDYTDKIDYHFDENNDKHIEETVTEDIYERVMKLEDVVRIELTYHKRDEVIYDSCLYKNIDIYIYFN</sequence>
<reference evidence="2" key="1">
    <citation type="journal article" date="2020" name="Nature">
        <title>Giant virus diversity and host interactions through global metagenomics.</title>
        <authorList>
            <person name="Schulz F."/>
            <person name="Roux S."/>
            <person name="Paez-Espino D."/>
            <person name="Jungbluth S."/>
            <person name="Walsh D.A."/>
            <person name="Denef V.J."/>
            <person name="McMahon K.D."/>
            <person name="Konstantinidis K.T."/>
            <person name="Eloe-Fadrosh E.A."/>
            <person name="Kyrpides N.C."/>
            <person name="Woyke T."/>
        </authorList>
    </citation>
    <scope>NUCLEOTIDE SEQUENCE</scope>
    <source>
        <strain evidence="2">GVMAG-M-3300025727-45</strain>
    </source>
</reference>
<accession>A0A6C0J437</accession>